<evidence type="ECO:0000313" key="3">
    <source>
        <dbReference type="Proteomes" id="UP000275078"/>
    </source>
</evidence>
<evidence type="ECO:0008006" key="4">
    <source>
        <dbReference type="Google" id="ProtNLM"/>
    </source>
</evidence>
<evidence type="ECO:0000256" key="1">
    <source>
        <dbReference type="SAM" id="MobiDB-lite"/>
    </source>
</evidence>
<organism evidence="2 3">
    <name type="scientific">Ascobolus immersus RN42</name>
    <dbReference type="NCBI Taxonomy" id="1160509"/>
    <lineage>
        <taxon>Eukaryota</taxon>
        <taxon>Fungi</taxon>
        <taxon>Dikarya</taxon>
        <taxon>Ascomycota</taxon>
        <taxon>Pezizomycotina</taxon>
        <taxon>Pezizomycetes</taxon>
        <taxon>Pezizales</taxon>
        <taxon>Ascobolaceae</taxon>
        <taxon>Ascobolus</taxon>
    </lineage>
</organism>
<protein>
    <recommendedName>
        <fullName evidence="4">F-box domain-containing protein</fullName>
    </recommendedName>
</protein>
<gene>
    <name evidence="2" type="ORF">BJ508DRAFT_332430</name>
</gene>
<name>A0A3N4HTC7_ASCIM</name>
<feature type="region of interest" description="Disordered" evidence="1">
    <location>
        <begin position="175"/>
        <end position="195"/>
    </location>
</feature>
<proteinExistence type="predicted"/>
<keyword evidence="3" id="KW-1185">Reference proteome</keyword>
<dbReference type="Proteomes" id="UP000275078">
    <property type="component" value="Unassembled WGS sequence"/>
</dbReference>
<dbReference type="InterPro" id="IPR036047">
    <property type="entry name" value="F-box-like_dom_sf"/>
</dbReference>
<accession>A0A3N4HTC7</accession>
<dbReference type="AlphaFoldDB" id="A0A3N4HTC7"/>
<dbReference type="SUPFAM" id="SSF81383">
    <property type="entry name" value="F-box domain"/>
    <property type="match status" value="1"/>
</dbReference>
<evidence type="ECO:0000313" key="2">
    <source>
        <dbReference type="EMBL" id="RPA75060.1"/>
    </source>
</evidence>
<dbReference type="EMBL" id="ML119772">
    <property type="protein sequence ID" value="RPA75060.1"/>
    <property type="molecule type" value="Genomic_DNA"/>
</dbReference>
<sequence>MSSADATVTLASSEASSVEVGILHLPNELILHIFFATDSIRDAVALSSTCKTLRSVYDHDCRIGMHLYPSAFELLNLQRPGATSVWRNAKLIEALERPQRHVGVYSFLDMTARGTLTVASLSPLRTFSGKEARDRLALNHTFITDLVAAHAKFHHRTSFSSIAGLRSLFSHATYHQARPTTEPQPQPRRRKVTLSPHERTRLIESCYLTAVLQLHLYSFAKPVSPQPTGRTHTLFNYAPLLALPLRQLLELMTTLRVLFVDADRKPRPLSQFRWDSCGPRKAGRGAIPGPLFETHDLRVALAFVVNLRTRLLGMFGLLGKGFRPLRYTEEFDVVEAFHHQLRSIFWDENQDTLTNLLKELDISITSSPDPRARACLPLTALTTDGEGMRGYVDVLNSCGDGLKMMFPGQYKLPPRFSAVRVDKDGVVMVGRRGIGDWEEEGGYWGVFRCSDLRRLQKGFWKRKIKEPAAASS</sequence>
<reference evidence="2 3" key="1">
    <citation type="journal article" date="2018" name="Nat. Ecol. Evol.">
        <title>Pezizomycetes genomes reveal the molecular basis of ectomycorrhizal truffle lifestyle.</title>
        <authorList>
            <person name="Murat C."/>
            <person name="Payen T."/>
            <person name="Noel B."/>
            <person name="Kuo A."/>
            <person name="Morin E."/>
            <person name="Chen J."/>
            <person name="Kohler A."/>
            <person name="Krizsan K."/>
            <person name="Balestrini R."/>
            <person name="Da Silva C."/>
            <person name="Montanini B."/>
            <person name="Hainaut M."/>
            <person name="Levati E."/>
            <person name="Barry K.W."/>
            <person name="Belfiori B."/>
            <person name="Cichocki N."/>
            <person name="Clum A."/>
            <person name="Dockter R.B."/>
            <person name="Fauchery L."/>
            <person name="Guy J."/>
            <person name="Iotti M."/>
            <person name="Le Tacon F."/>
            <person name="Lindquist E.A."/>
            <person name="Lipzen A."/>
            <person name="Malagnac F."/>
            <person name="Mello A."/>
            <person name="Molinier V."/>
            <person name="Miyauchi S."/>
            <person name="Poulain J."/>
            <person name="Riccioni C."/>
            <person name="Rubini A."/>
            <person name="Sitrit Y."/>
            <person name="Splivallo R."/>
            <person name="Traeger S."/>
            <person name="Wang M."/>
            <person name="Zifcakova L."/>
            <person name="Wipf D."/>
            <person name="Zambonelli A."/>
            <person name="Paolocci F."/>
            <person name="Nowrousian M."/>
            <person name="Ottonello S."/>
            <person name="Baldrian P."/>
            <person name="Spatafora J.W."/>
            <person name="Henrissat B."/>
            <person name="Nagy L.G."/>
            <person name="Aury J.M."/>
            <person name="Wincker P."/>
            <person name="Grigoriev I.V."/>
            <person name="Bonfante P."/>
            <person name="Martin F.M."/>
        </authorList>
    </citation>
    <scope>NUCLEOTIDE SEQUENCE [LARGE SCALE GENOMIC DNA]</scope>
    <source>
        <strain evidence="2 3">RN42</strain>
    </source>
</reference>
<dbReference type="CDD" id="cd09917">
    <property type="entry name" value="F-box_SF"/>
    <property type="match status" value="1"/>
</dbReference>